<name>A0A1I1IZ76_9SPHI</name>
<dbReference type="SUPFAM" id="SSF49464">
    <property type="entry name" value="Carboxypeptidase regulatory domain-like"/>
    <property type="match status" value="1"/>
</dbReference>
<dbReference type="RefSeq" id="WP_090973828.1">
    <property type="nucleotide sequence ID" value="NZ_FOLL01000010.1"/>
</dbReference>
<dbReference type="Pfam" id="PF13715">
    <property type="entry name" value="CarbopepD_reg_2"/>
    <property type="match status" value="1"/>
</dbReference>
<evidence type="ECO:0000313" key="1">
    <source>
        <dbReference type="EMBL" id="SFC41546.1"/>
    </source>
</evidence>
<organism evidence="1 2">
    <name type="scientific">Parapedobacter composti</name>
    <dbReference type="NCBI Taxonomy" id="623281"/>
    <lineage>
        <taxon>Bacteria</taxon>
        <taxon>Pseudomonadati</taxon>
        <taxon>Bacteroidota</taxon>
        <taxon>Sphingobacteriia</taxon>
        <taxon>Sphingobacteriales</taxon>
        <taxon>Sphingobacteriaceae</taxon>
        <taxon>Parapedobacter</taxon>
    </lineage>
</organism>
<proteinExistence type="predicted"/>
<dbReference type="STRING" id="623281.SAMN05421747_110120"/>
<gene>
    <name evidence="1" type="ORF">SAMN05421747_110120</name>
</gene>
<reference evidence="2" key="1">
    <citation type="submission" date="2016-10" db="EMBL/GenBank/DDBJ databases">
        <authorList>
            <person name="Varghese N."/>
            <person name="Submissions S."/>
        </authorList>
    </citation>
    <scope>NUCLEOTIDE SEQUENCE [LARGE SCALE GENOMIC DNA]</scope>
    <source>
        <strain evidence="2">DSM 22900</strain>
    </source>
</reference>
<dbReference type="Gene3D" id="2.60.40.1120">
    <property type="entry name" value="Carboxypeptidase-like, regulatory domain"/>
    <property type="match status" value="1"/>
</dbReference>
<dbReference type="OrthoDB" id="983143at2"/>
<dbReference type="InterPro" id="IPR043741">
    <property type="entry name" value="DUF5686"/>
</dbReference>
<dbReference type="EMBL" id="FOLL01000010">
    <property type="protein sequence ID" value="SFC41546.1"/>
    <property type="molecule type" value="Genomic_DNA"/>
</dbReference>
<protein>
    <submittedName>
        <fullName evidence="1">CarboxypepD_reg-like domain-containing protein</fullName>
    </submittedName>
</protein>
<dbReference type="Proteomes" id="UP000199577">
    <property type="component" value="Unassembled WGS sequence"/>
</dbReference>
<sequence>MRLKLSFATLRQLLILIGTVACSTALGQTAIRGRVTDAATNLGIGGVTVSLPPTARGTSTDSLGYYILPHDSTATHIRFDALGYKTVSKSLLPNQSQPIDVALEEDFQTLDEVIISGKGRYRNQNNPAVDLIRKVIEYKPANRLSRFDHASVEIYEKIMMGVTEIPKFVAQGRLTQNYRFAFENVDTTLLPGRSVLPVYLEENVSTRYLRMRPKTSKTIVSATKKTELDQRYVNNRNIEAYFKFIHGDIDIYENNILILNKPFLSPTADAAPVFYKFFILDTLSIDQGQFVELLFVPRNEQDRLFSGKLQIALDGNYGIRRADIWIGRQANLDWVNHVDISLHFSRHHSGIYLLSYSDMRIDFSPHGGKPGAFGQRTLVYRKYDTETPIPRGTFEGQLWQKEANADNQSDEYWHRSRPSPLTETEARTYANTDSLQHNRAFQRTLKWGYILSKGFVPAGGIEFGPFEYSYSFNELEGSRLRLSGRTTPQLSPNFYAEGYLAYGFGDQRVKFYGGAAHTLNGRQIGEYPSHYLQATYQRDAREPGQQLGFRNGDNFVRSFRSGPQDNWLYHDNFRVSHVIEFGNHFMLQTSLASLRQTPAAQLRFVTSGNPADTLSTLQATEIGFDLRWAPNEEFFQRNLDRSPIVNEYPIFNLRYNMGIKNLLGSGYDYHALRLNVFKRVFLSQLGLADISMGAGYIFGTVPYPLLDIPNANQAYLLTPDAYNLMNNLEFVSDQYFKLSIEHRLHGFILNKIPLLKLLKLREVAGFKLLYGNVRHENRPADNPHLLLLPTNEHGSPTTFLLQRTPYMEASAGLENILNIFRIEYVRRLSYLDHPNIRKAGIRFGVKIDF</sequence>
<keyword evidence="2" id="KW-1185">Reference proteome</keyword>
<evidence type="ECO:0000313" key="2">
    <source>
        <dbReference type="Proteomes" id="UP000199577"/>
    </source>
</evidence>
<accession>A0A1I1IZ76</accession>
<dbReference type="PROSITE" id="PS51257">
    <property type="entry name" value="PROKAR_LIPOPROTEIN"/>
    <property type="match status" value="1"/>
</dbReference>
<dbReference type="AlphaFoldDB" id="A0A1I1IZ76"/>
<dbReference type="Pfam" id="PF18939">
    <property type="entry name" value="DUF5686"/>
    <property type="match status" value="1"/>
</dbReference>
<dbReference type="InterPro" id="IPR008969">
    <property type="entry name" value="CarboxyPept-like_regulatory"/>
</dbReference>